<protein>
    <submittedName>
        <fullName evidence="2">MAM domain-containing protein</fullName>
    </submittedName>
</protein>
<organism evidence="1 2">
    <name type="scientific">Parascaris univalens</name>
    <name type="common">Nematode worm</name>
    <dbReference type="NCBI Taxonomy" id="6257"/>
    <lineage>
        <taxon>Eukaryota</taxon>
        <taxon>Metazoa</taxon>
        <taxon>Ecdysozoa</taxon>
        <taxon>Nematoda</taxon>
        <taxon>Chromadorea</taxon>
        <taxon>Rhabditida</taxon>
        <taxon>Spirurina</taxon>
        <taxon>Ascaridomorpha</taxon>
        <taxon>Ascaridoidea</taxon>
        <taxon>Ascarididae</taxon>
        <taxon>Parascaris</taxon>
    </lineage>
</organism>
<sequence length="597" mass="64069">QEVSGLVEMGTESYKAVRSREMVTGSCYAVKCTFLDSSCSWRLGKNWQRLEGNLAIDTEGEDSVTSGPFIVPIGAFFEIDVWMSEESRLIILEQAYSEENVIWTRKGLSGGNGWHRLRVPIRAFAYPTRVHLKAIIPPNNFITVSNTKLVNKDGSEIGCATDLIPIEPQHIEPQRLTAYQQIANGTESLGDVKRTAIKKAYKANSVAYSHIRPQIAHRTQRPTSTSNNDSLIRVPFSSLSSTTDSDKHYSAAYASHHSAEKTGFLTRSSVSNSLHSSIGKLSNSISTADSSSLSLAAPVRGGELITSKDSANSNSEDAITAVSISGQENTGQHLATVDRKAVNGEAISGGSTSFDANGRPFIANSGPVNFSEKAVDFGGKPVGAIRTTDNGSGFANDKPEVLTRLGSGSASLERWENVNSIGGWRLPTASARNTAFDVGKLSNITKLLSRIGGQPVLEGQLRHLARQLGFSHINGEQGLELIRRVITSKAHGSESAGKTSNGASFPVSASLEGLQPIQPVNAPRHVSLSKSQLRTLSSLLPEGLLPQGILEELPENISGELLKKFASIFSPPSTRTDSQQPFAKQNLDFVVQNANSG</sequence>
<evidence type="ECO:0000313" key="2">
    <source>
        <dbReference type="WBParaSite" id="PgR023_g103_t01"/>
    </source>
</evidence>
<name>A0A915B4H0_PARUN</name>
<accession>A0A915B4H0</accession>
<dbReference type="Proteomes" id="UP000887569">
    <property type="component" value="Unplaced"/>
</dbReference>
<dbReference type="WBParaSite" id="PgR023_g103_t01">
    <property type="protein sequence ID" value="PgR023_g103_t01"/>
    <property type="gene ID" value="PgR023_g103"/>
</dbReference>
<reference evidence="2" key="1">
    <citation type="submission" date="2022-11" db="UniProtKB">
        <authorList>
            <consortium name="WormBaseParasite"/>
        </authorList>
    </citation>
    <scope>IDENTIFICATION</scope>
</reference>
<dbReference type="AlphaFoldDB" id="A0A915B4H0"/>
<evidence type="ECO:0000313" key="1">
    <source>
        <dbReference type="Proteomes" id="UP000887569"/>
    </source>
</evidence>
<proteinExistence type="predicted"/>
<keyword evidence="1" id="KW-1185">Reference proteome</keyword>